<dbReference type="EMBL" id="FNRJ01000001">
    <property type="protein sequence ID" value="SDZ97236.1"/>
    <property type="molecule type" value="Genomic_DNA"/>
</dbReference>
<dbReference type="OrthoDB" id="5342505at2"/>
<dbReference type="STRING" id="1122198.SAMN02745729_101114"/>
<protein>
    <recommendedName>
        <fullName evidence="3">Succinylglutamate desuccinylase</fullName>
    </recommendedName>
</protein>
<keyword evidence="2" id="KW-1185">Reference proteome</keyword>
<proteinExistence type="predicted"/>
<accession>A0A1H3XCW2</accession>
<dbReference type="Proteomes" id="UP000242469">
    <property type="component" value="Unassembled WGS sequence"/>
</dbReference>
<evidence type="ECO:0000313" key="1">
    <source>
        <dbReference type="EMBL" id="SDZ97236.1"/>
    </source>
</evidence>
<dbReference type="RefSeq" id="WP_091821425.1">
    <property type="nucleotide sequence ID" value="NZ_FNRJ01000001.1"/>
</dbReference>
<reference evidence="2" key="1">
    <citation type="submission" date="2016-10" db="EMBL/GenBank/DDBJ databases">
        <authorList>
            <person name="Varghese N."/>
            <person name="Submissions S."/>
        </authorList>
    </citation>
    <scope>NUCLEOTIDE SEQUENCE [LARGE SCALE GENOMIC DNA]</scope>
    <source>
        <strain evidence="2">DSM 11526</strain>
    </source>
</reference>
<name>A0A1H3XCW2_9GAMM</name>
<organism evidence="1 2">
    <name type="scientific">Marinobacterium iners DSM 11526</name>
    <dbReference type="NCBI Taxonomy" id="1122198"/>
    <lineage>
        <taxon>Bacteria</taxon>
        <taxon>Pseudomonadati</taxon>
        <taxon>Pseudomonadota</taxon>
        <taxon>Gammaproteobacteria</taxon>
        <taxon>Oceanospirillales</taxon>
        <taxon>Oceanospirillaceae</taxon>
        <taxon>Marinobacterium</taxon>
    </lineage>
</organism>
<gene>
    <name evidence="1" type="ORF">SAMN02745729_101114</name>
</gene>
<evidence type="ECO:0000313" key="2">
    <source>
        <dbReference type="Proteomes" id="UP000242469"/>
    </source>
</evidence>
<evidence type="ECO:0008006" key="3">
    <source>
        <dbReference type="Google" id="ProtNLM"/>
    </source>
</evidence>
<dbReference type="Pfam" id="PF08856">
    <property type="entry name" value="DUF1826"/>
    <property type="match status" value="1"/>
</dbReference>
<dbReference type="InterPro" id="IPR014955">
    <property type="entry name" value="DUF1826"/>
</dbReference>
<sequence length="217" mass="23970">MNLADMPTKSMLHHRPKPAAHVSDHPVIMGDIYAPECNLTVWQRSLDDSIERYVSRLCAQQSSLNIRTVIQCDEDLEKNASELLQAQLPAGDGQASIVADIVELLQMYECLLGPSHIGLRMTLLKAAMCPKFHVDRLPVRLVTCYSGTGTQYLPEPEGDTARIPANEPESVLQLTAGDVALLKGDGWHGNEGYGIVHRSPPVSDHQARLFLSLDYME</sequence>
<dbReference type="AlphaFoldDB" id="A0A1H3XCW2"/>